<dbReference type="Pfam" id="PF14602">
    <property type="entry name" value="Hexapep_2"/>
    <property type="match status" value="1"/>
</dbReference>
<dbReference type="InterPro" id="IPR001451">
    <property type="entry name" value="Hexapep"/>
</dbReference>
<evidence type="ECO:0000256" key="1">
    <source>
        <dbReference type="ARBA" id="ARBA00007274"/>
    </source>
</evidence>
<evidence type="ECO:0000256" key="2">
    <source>
        <dbReference type="ARBA" id="ARBA00022679"/>
    </source>
</evidence>
<dbReference type="SUPFAM" id="SSF51161">
    <property type="entry name" value="Trimeric LpxA-like enzymes"/>
    <property type="match status" value="1"/>
</dbReference>
<proteinExistence type="inferred from homology"/>
<dbReference type="Proteomes" id="UP000290767">
    <property type="component" value="Unassembled WGS sequence"/>
</dbReference>
<name>A0A4Q1UBN6_RHILE</name>
<dbReference type="InterPro" id="IPR011004">
    <property type="entry name" value="Trimer_LpxA-like_sf"/>
</dbReference>
<evidence type="ECO:0000313" key="3">
    <source>
        <dbReference type="EMBL" id="RXT28457.1"/>
    </source>
</evidence>
<accession>A0A4Q1UBN6</accession>
<dbReference type="PANTHER" id="PTHR23416">
    <property type="entry name" value="SIALIC ACID SYNTHASE-RELATED"/>
    <property type="match status" value="1"/>
</dbReference>
<dbReference type="PANTHER" id="PTHR23416:SF23">
    <property type="entry name" value="ACETYLTRANSFERASE C18B11.09C-RELATED"/>
    <property type="match status" value="1"/>
</dbReference>
<comment type="caution">
    <text evidence="3">The sequence shown here is derived from an EMBL/GenBank/DDBJ whole genome shotgun (WGS) entry which is preliminary data.</text>
</comment>
<dbReference type="RefSeq" id="WP_129418001.1">
    <property type="nucleotide sequence ID" value="NZ_JAAXEZ010000007.1"/>
</dbReference>
<reference evidence="3 4" key="1">
    <citation type="submission" date="2017-03" db="EMBL/GenBank/DDBJ databases">
        <authorList>
            <person name="Safronova V.I."/>
            <person name="Sazanova A.L."/>
            <person name="Chirak E.R."/>
        </authorList>
    </citation>
    <scope>NUCLEOTIDE SEQUENCE [LARGE SCALE GENOMIC DNA]</scope>
    <source>
        <strain evidence="3 4">Tri-43</strain>
    </source>
</reference>
<organism evidence="3 4">
    <name type="scientific">Rhizobium leguminosarum</name>
    <dbReference type="NCBI Taxonomy" id="384"/>
    <lineage>
        <taxon>Bacteria</taxon>
        <taxon>Pseudomonadati</taxon>
        <taxon>Pseudomonadota</taxon>
        <taxon>Alphaproteobacteria</taxon>
        <taxon>Hyphomicrobiales</taxon>
        <taxon>Rhizobiaceae</taxon>
        <taxon>Rhizobium/Agrobacterium group</taxon>
        <taxon>Rhizobium</taxon>
    </lineage>
</organism>
<dbReference type="CDD" id="cd04647">
    <property type="entry name" value="LbH_MAT_like"/>
    <property type="match status" value="1"/>
</dbReference>
<protein>
    <submittedName>
        <fullName evidence="3">Acetyltransferase</fullName>
    </submittedName>
</protein>
<sequence>MRPHWDHAFASGGVYQEPDNWSKLLDPVFRVGERLYGQYSMRRIWAAWKKAALLEPGVRLGGNARLINKHTRDAARIGENTVCRGIIRVERGARVDIGKEVYLGDEAIISAMESVTIGRGTLIAHGVQIFDNTSHPIDWRGRERHFKRILGQPVDGSIEIPTAPVSIGEHCWLGFGSAVLKGVTIGDRSIVAAGCVVTKDVPPDTLVVSSMATFIDLNKQG</sequence>
<comment type="similarity">
    <text evidence="1">Belongs to the transferase hexapeptide repeat family.</text>
</comment>
<dbReference type="EMBL" id="MZMU01000003">
    <property type="protein sequence ID" value="RXT28457.1"/>
    <property type="molecule type" value="Genomic_DNA"/>
</dbReference>
<dbReference type="Gene3D" id="2.160.10.10">
    <property type="entry name" value="Hexapeptide repeat proteins"/>
    <property type="match status" value="1"/>
</dbReference>
<keyword evidence="2 3" id="KW-0808">Transferase</keyword>
<evidence type="ECO:0000313" key="4">
    <source>
        <dbReference type="Proteomes" id="UP000290767"/>
    </source>
</evidence>
<dbReference type="GO" id="GO:0005829">
    <property type="term" value="C:cytosol"/>
    <property type="evidence" value="ECO:0007669"/>
    <property type="project" value="TreeGrafter"/>
</dbReference>
<dbReference type="InterPro" id="IPR051159">
    <property type="entry name" value="Hexapeptide_acetyltransf"/>
</dbReference>
<gene>
    <name evidence="3" type="ORF">B5P46_06615</name>
</gene>
<dbReference type="AlphaFoldDB" id="A0A4Q1UBN6"/>
<dbReference type="GO" id="GO:0008374">
    <property type="term" value="F:O-acyltransferase activity"/>
    <property type="evidence" value="ECO:0007669"/>
    <property type="project" value="TreeGrafter"/>
</dbReference>